<evidence type="ECO:0000259" key="6">
    <source>
        <dbReference type="Pfam" id="PF07715"/>
    </source>
</evidence>
<comment type="subcellular location">
    <subcellularLocation>
        <location evidence="1">Cell outer membrane</location>
    </subcellularLocation>
</comment>
<dbReference type="InterPro" id="IPR037066">
    <property type="entry name" value="Plug_dom_sf"/>
</dbReference>
<evidence type="ECO:0000313" key="8">
    <source>
        <dbReference type="EMBL" id="QDO93014.1"/>
    </source>
</evidence>
<dbReference type="EMBL" id="CP041637">
    <property type="protein sequence ID" value="QDO93014.1"/>
    <property type="molecule type" value="Genomic_DNA"/>
</dbReference>
<dbReference type="InterPro" id="IPR041700">
    <property type="entry name" value="OMP_b-brl_3"/>
</dbReference>
<feature type="signal peptide" evidence="5">
    <location>
        <begin position="1"/>
        <end position="18"/>
    </location>
</feature>
<dbReference type="KEGG" id="fop:FNB79_03170"/>
<evidence type="ECO:0000259" key="7">
    <source>
        <dbReference type="Pfam" id="PF14905"/>
    </source>
</evidence>
<evidence type="ECO:0000256" key="3">
    <source>
        <dbReference type="ARBA" id="ARBA00023237"/>
    </source>
</evidence>
<dbReference type="RefSeq" id="WP_143379921.1">
    <property type="nucleotide sequence ID" value="NZ_CP041637.1"/>
</dbReference>
<dbReference type="InterPro" id="IPR036942">
    <property type="entry name" value="Beta-barrel_TonB_sf"/>
</dbReference>
<gene>
    <name evidence="8" type="ORF">FNB79_03170</name>
</gene>
<proteinExistence type="predicted"/>
<feature type="domain" description="TonB-dependent receptor plug" evidence="6">
    <location>
        <begin position="131"/>
        <end position="217"/>
    </location>
</feature>
<evidence type="ECO:0000256" key="2">
    <source>
        <dbReference type="ARBA" id="ARBA00023136"/>
    </source>
</evidence>
<feature type="region of interest" description="Disordered" evidence="4">
    <location>
        <begin position="466"/>
        <end position="492"/>
    </location>
</feature>
<dbReference type="AlphaFoldDB" id="A0A516GNA9"/>
<dbReference type="Pfam" id="PF13715">
    <property type="entry name" value="CarbopepD_reg_2"/>
    <property type="match status" value="1"/>
</dbReference>
<keyword evidence="2" id="KW-0472">Membrane</keyword>
<accession>A0A516GNA9</accession>
<sequence>MKQLLIALVFLTTAFNYAQDTGSIVGKLIDKEYNNEPLAFANILIKGTTNGTTSDMDGLYSFNNLEPGEYTLIYSFVGYETQQVPLTVISGKVTEANIVMGASAAALDEIVITTTSRKDSEVALLLDQREAVEIKESIGSIELAKLGVSDAATATTKISGVSSSEASGDVYVRGLGDRYLYTTLNGMTIPSDNVDKKNIDLALFPTRIVQSISISKNFAPENSADQSSGSININSRSLVGNNEIKLGLQSGFNTNAIGQSKFKRTANRDDISFGFYSSNLSTKDAITEQSWDTESTSLPIDYRYTLTAGTKIGDNFKILFNGSQSSKFEYNEGTFQQFNRNLEDVKYTDATNYINTISTTGLVDMAYKINDDHDLRAVSLFVNKMTDQVFEAGRNREGFVFEEVNDEDAYSQYVKDQNTKQTRLWVNQIMGDHQLGTKNHITWGLGYNRMDADEPNRIRNEVNIKKPTDTESESIELANQGGTQQRKSAQEIEDSELNARIKDELKIFEKENESTLMVAFGANYRYKTRDFQSTVYGVDEVGAPGQVVPPSLDELGAVFTQDNFDSGVLSLTESLPDSYNGELNSASGFFSANYAVNKFNFNLGARYQKDEIIVDYNVGNAPGGREGSVTKEYSNIYPVFNVKYALNEKNNFRIAASKTITLPEFKEIAPFGYVSPTNQVVVGNIDLEASDVYNFDVKWELFPSNKELISATGFYKHIKNPINKTLDRGSSGYFTFENTSDKAEVFGLELEANMDIIASTDDNGYNLDFGFNFTKMWHNQDLKTIYNQDGSIANTYTYNGKDEIGLEGASDYIVNASLNFSTNWERTFNANISGNYASDKIYALGSAPDSQTVTSTLYNNEIIEKGFAVLNATLSQELSDNININFKALNILNPNIKRTQDVYTSSTGVESTQVTRSYKNGTTISLGININF</sequence>
<dbReference type="InterPro" id="IPR012910">
    <property type="entry name" value="Plug_dom"/>
</dbReference>
<feature type="domain" description="Outer membrane protein beta-barrel" evidence="7">
    <location>
        <begin position="555"/>
        <end position="912"/>
    </location>
</feature>
<dbReference type="InterPro" id="IPR008969">
    <property type="entry name" value="CarboxyPept-like_regulatory"/>
</dbReference>
<name>A0A516GNA9_9FLAO</name>
<evidence type="ECO:0000256" key="4">
    <source>
        <dbReference type="SAM" id="MobiDB-lite"/>
    </source>
</evidence>
<dbReference type="Gene3D" id="2.60.40.1120">
    <property type="entry name" value="Carboxypeptidase-like, regulatory domain"/>
    <property type="match status" value="1"/>
</dbReference>
<dbReference type="Pfam" id="PF14905">
    <property type="entry name" value="OMP_b-brl_3"/>
    <property type="match status" value="1"/>
</dbReference>
<dbReference type="Proteomes" id="UP000319209">
    <property type="component" value="Chromosome"/>
</dbReference>
<dbReference type="SUPFAM" id="SSF49464">
    <property type="entry name" value="Carboxypeptidase regulatory domain-like"/>
    <property type="match status" value="1"/>
</dbReference>
<evidence type="ECO:0000313" key="9">
    <source>
        <dbReference type="Proteomes" id="UP000319209"/>
    </source>
</evidence>
<feature type="chain" id="PRO_5021776641" evidence="5">
    <location>
        <begin position="19"/>
        <end position="932"/>
    </location>
</feature>
<organism evidence="8 9">
    <name type="scientific">Formosa sediminum</name>
    <dbReference type="NCBI Taxonomy" id="2594004"/>
    <lineage>
        <taxon>Bacteria</taxon>
        <taxon>Pseudomonadati</taxon>
        <taxon>Bacteroidota</taxon>
        <taxon>Flavobacteriia</taxon>
        <taxon>Flavobacteriales</taxon>
        <taxon>Flavobacteriaceae</taxon>
        <taxon>Formosa</taxon>
    </lineage>
</organism>
<dbReference type="SUPFAM" id="SSF56935">
    <property type="entry name" value="Porins"/>
    <property type="match status" value="1"/>
</dbReference>
<dbReference type="Gene3D" id="2.170.130.10">
    <property type="entry name" value="TonB-dependent receptor, plug domain"/>
    <property type="match status" value="1"/>
</dbReference>
<evidence type="ECO:0000256" key="5">
    <source>
        <dbReference type="SAM" id="SignalP"/>
    </source>
</evidence>
<keyword evidence="9" id="KW-1185">Reference proteome</keyword>
<dbReference type="OrthoDB" id="9768470at2"/>
<keyword evidence="3" id="KW-0998">Cell outer membrane</keyword>
<dbReference type="Pfam" id="PF07715">
    <property type="entry name" value="Plug"/>
    <property type="match status" value="1"/>
</dbReference>
<reference evidence="8 9" key="1">
    <citation type="submission" date="2019-07" db="EMBL/GenBank/DDBJ databases">
        <title>Genome sequencing for Formosa sp. PS13.</title>
        <authorList>
            <person name="Park S.-J."/>
        </authorList>
    </citation>
    <scope>NUCLEOTIDE SEQUENCE [LARGE SCALE GENOMIC DNA]</scope>
    <source>
        <strain evidence="8 9">PS13</strain>
    </source>
</reference>
<dbReference type="GO" id="GO:0009279">
    <property type="term" value="C:cell outer membrane"/>
    <property type="evidence" value="ECO:0007669"/>
    <property type="project" value="UniProtKB-SubCell"/>
</dbReference>
<evidence type="ECO:0000256" key="1">
    <source>
        <dbReference type="ARBA" id="ARBA00004442"/>
    </source>
</evidence>
<dbReference type="PANTHER" id="PTHR40980:SF5">
    <property type="entry name" value="TONB-DEPENDENT RECEPTOR"/>
    <property type="match status" value="1"/>
</dbReference>
<dbReference type="Gene3D" id="2.40.170.20">
    <property type="entry name" value="TonB-dependent receptor, beta-barrel domain"/>
    <property type="match status" value="1"/>
</dbReference>
<dbReference type="PANTHER" id="PTHR40980">
    <property type="entry name" value="PLUG DOMAIN-CONTAINING PROTEIN"/>
    <property type="match status" value="1"/>
</dbReference>
<keyword evidence="8" id="KW-0675">Receptor</keyword>
<protein>
    <submittedName>
        <fullName evidence="8">TonB-dependent receptor</fullName>
    </submittedName>
</protein>
<keyword evidence="5" id="KW-0732">Signal</keyword>